<evidence type="ECO:0000313" key="1">
    <source>
        <dbReference type="EMBL" id="VVC42440.1"/>
    </source>
</evidence>
<gene>
    <name evidence="1" type="ORF">CINCED_3A024877</name>
</gene>
<reference evidence="1 2" key="1">
    <citation type="submission" date="2019-08" db="EMBL/GenBank/DDBJ databases">
        <authorList>
            <person name="Alioto T."/>
            <person name="Alioto T."/>
            <person name="Gomez Garrido J."/>
        </authorList>
    </citation>
    <scope>NUCLEOTIDE SEQUENCE [LARGE SCALE GENOMIC DNA]</scope>
</reference>
<sequence length="177" mass="20475">MSDKVNAFIKKLGIWIIRLEKRNFDAFDLTSNYIEKNVNLKSPILDRVLDTMKTHLRELKIQLLEYFSCNDNDFSNRWVLNPFDENIVAVAKLPVDTHNQLIELSADKTLQLQFASQDLNKFWIATEALKILIPFATSYLCKKGFSSMVAIKTKYRNCLLSLENNLLLCVSDVEPQI</sequence>
<proteinExistence type="predicted"/>
<dbReference type="AlphaFoldDB" id="A0A5E4NLS4"/>
<evidence type="ECO:0000313" key="2">
    <source>
        <dbReference type="Proteomes" id="UP000325440"/>
    </source>
</evidence>
<dbReference type="PANTHER" id="PTHR45913:SF19">
    <property type="entry name" value="LOW QUALITY PROTEIN: ZINC FINGER BED DOMAIN-CONTAINING PROTEIN 5-LIKE"/>
    <property type="match status" value="1"/>
</dbReference>
<dbReference type="OrthoDB" id="10062525at2759"/>
<protein>
    <submittedName>
        <fullName evidence="1">Uncharacterized protein</fullName>
    </submittedName>
</protein>
<accession>A0A5E4NLS4</accession>
<organism evidence="1 2">
    <name type="scientific">Cinara cedri</name>
    <dbReference type="NCBI Taxonomy" id="506608"/>
    <lineage>
        <taxon>Eukaryota</taxon>
        <taxon>Metazoa</taxon>
        <taxon>Ecdysozoa</taxon>
        <taxon>Arthropoda</taxon>
        <taxon>Hexapoda</taxon>
        <taxon>Insecta</taxon>
        <taxon>Pterygota</taxon>
        <taxon>Neoptera</taxon>
        <taxon>Paraneoptera</taxon>
        <taxon>Hemiptera</taxon>
        <taxon>Sternorrhyncha</taxon>
        <taxon>Aphidomorpha</taxon>
        <taxon>Aphidoidea</taxon>
        <taxon>Aphididae</taxon>
        <taxon>Lachninae</taxon>
        <taxon>Cinara</taxon>
    </lineage>
</organism>
<dbReference type="Proteomes" id="UP000325440">
    <property type="component" value="Unassembled WGS sequence"/>
</dbReference>
<keyword evidence="2" id="KW-1185">Reference proteome</keyword>
<name>A0A5E4NLS4_9HEMI</name>
<dbReference type="EMBL" id="CABPRJ010001953">
    <property type="protein sequence ID" value="VVC42440.1"/>
    <property type="molecule type" value="Genomic_DNA"/>
</dbReference>
<dbReference type="PANTHER" id="PTHR45913">
    <property type="entry name" value="EPM2A-INTERACTING PROTEIN 1"/>
    <property type="match status" value="1"/>
</dbReference>